<sequence length="148" mass="16440">MTDTLPETGLEALLCFDLYAAQNAMGRFYKSLLEPLGLTYPQYLVMTTLWAGEPLSVGQIGQRLGLETNTVTPLLKRLEDAGRIRRDRDAADDRRVLLYLTPEGRALRAKAAHVPACITEALGMSQREIGELQNGLRQLRSALLPKTE</sequence>
<dbReference type="EMBL" id="FOXV01000007">
    <property type="protein sequence ID" value="SFQ49096.1"/>
    <property type="molecule type" value="Genomic_DNA"/>
</dbReference>
<evidence type="ECO:0000256" key="2">
    <source>
        <dbReference type="ARBA" id="ARBA00022490"/>
    </source>
</evidence>
<evidence type="ECO:0000259" key="6">
    <source>
        <dbReference type="PROSITE" id="PS50995"/>
    </source>
</evidence>
<dbReference type="PROSITE" id="PS50995">
    <property type="entry name" value="HTH_MARR_2"/>
    <property type="match status" value="1"/>
</dbReference>
<evidence type="ECO:0000313" key="7">
    <source>
        <dbReference type="EMBL" id="SFQ49096.1"/>
    </source>
</evidence>
<dbReference type="SMART" id="SM00347">
    <property type="entry name" value="HTH_MARR"/>
    <property type="match status" value="1"/>
</dbReference>
<name>A0A1I5YXY5_9RHOB</name>
<dbReference type="FunFam" id="1.10.10.10:FF:000163">
    <property type="entry name" value="MarR family transcriptional regulator"/>
    <property type="match status" value="1"/>
</dbReference>
<dbReference type="Pfam" id="PF22381">
    <property type="entry name" value="Staph_reg_Sar_Rot"/>
    <property type="match status" value="1"/>
</dbReference>
<gene>
    <name evidence="7" type="ORF">SAMN05421853_10739</name>
</gene>
<dbReference type="InterPro" id="IPR036390">
    <property type="entry name" value="WH_DNA-bd_sf"/>
</dbReference>
<keyword evidence="3" id="KW-0805">Transcription regulation</keyword>
<dbReference type="InterPro" id="IPR055166">
    <property type="entry name" value="Transc_reg_Sar_Rot_HTH"/>
</dbReference>
<dbReference type="InterPro" id="IPR039422">
    <property type="entry name" value="MarR/SlyA-like"/>
</dbReference>
<keyword evidence="2" id="KW-0963">Cytoplasm</keyword>
<dbReference type="Proteomes" id="UP000243106">
    <property type="component" value="Unassembled WGS sequence"/>
</dbReference>
<evidence type="ECO:0000256" key="5">
    <source>
        <dbReference type="ARBA" id="ARBA00023163"/>
    </source>
</evidence>
<dbReference type="PANTHER" id="PTHR33164:SF5">
    <property type="entry name" value="ORGANIC HYDROPEROXIDE RESISTANCE TRANSCRIPTIONAL REGULATOR"/>
    <property type="match status" value="1"/>
</dbReference>
<dbReference type="InterPro" id="IPR036388">
    <property type="entry name" value="WH-like_DNA-bd_sf"/>
</dbReference>
<dbReference type="GO" id="GO:0005737">
    <property type="term" value="C:cytoplasm"/>
    <property type="evidence" value="ECO:0007669"/>
    <property type="project" value="UniProtKB-SubCell"/>
</dbReference>
<dbReference type="GO" id="GO:0003677">
    <property type="term" value="F:DNA binding"/>
    <property type="evidence" value="ECO:0007669"/>
    <property type="project" value="UniProtKB-KW"/>
</dbReference>
<protein>
    <submittedName>
        <fullName evidence="7">DNA-binding transcriptional regulator, MarR family</fullName>
    </submittedName>
</protein>
<dbReference type="InterPro" id="IPR000835">
    <property type="entry name" value="HTH_MarR-typ"/>
</dbReference>
<evidence type="ECO:0000256" key="4">
    <source>
        <dbReference type="ARBA" id="ARBA00023125"/>
    </source>
</evidence>
<keyword evidence="4 7" id="KW-0238">DNA-binding</keyword>
<dbReference type="GO" id="GO:0006950">
    <property type="term" value="P:response to stress"/>
    <property type="evidence" value="ECO:0007669"/>
    <property type="project" value="TreeGrafter"/>
</dbReference>
<keyword evidence="5" id="KW-0804">Transcription</keyword>
<dbReference type="Gene3D" id="1.10.10.10">
    <property type="entry name" value="Winged helix-like DNA-binding domain superfamily/Winged helix DNA-binding domain"/>
    <property type="match status" value="1"/>
</dbReference>
<organism evidence="7 8">
    <name type="scientific">Roseivivax halotolerans</name>
    <dbReference type="NCBI Taxonomy" id="93684"/>
    <lineage>
        <taxon>Bacteria</taxon>
        <taxon>Pseudomonadati</taxon>
        <taxon>Pseudomonadota</taxon>
        <taxon>Alphaproteobacteria</taxon>
        <taxon>Rhodobacterales</taxon>
        <taxon>Roseobacteraceae</taxon>
        <taxon>Roseivivax</taxon>
    </lineage>
</organism>
<dbReference type="SUPFAM" id="SSF46785">
    <property type="entry name" value="Winged helix' DNA-binding domain"/>
    <property type="match status" value="1"/>
</dbReference>
<reference evidence="8" key="1">
    <citation type="submission" date="2016-10" db="EMBL/GenBank/DDBJ databases">
        <authorList>
            <person name="Varghese N."/>
            <person name="Submissions S."/>
        </authorList>
    </citation>
    <scope>NUCLEOTIDE SEQUENCE [LARGE SCALE GENOMIC DNA]</scope>
    <source>
        <strain evidence="8">JCM 10271</strain>
    </source>
</reference>
<evidence type="ECO:0000256" key="3">
    <source>
        <dbReference type="ARBA" id="ARBA00023015"/>
    </source>
</evidence>
<evidence type="ECO:0000313" key="8">
    <source>
        <dbReference type="Proteomes" id="UP000243106"/>
    </source>
</evidence>
<keyword evidence="8" id="KW-1185">Reference proteome</keyword>
<evidence type="ECO:0000256" key="1">
    <source>
        <dbReference type="ARBA" id="ARBA00004496"/>
    </source>
</evidence>
<dbReference type="AlphaFoldDB" id="A0A1I5YXY5"/>
<feature type="domain" description="HTH marR-type" evidence="6">
    <location>
        <begin position="11"/>
        <end position="141"/>
    </location>
</feature>
<proteinExistence type="predicted"/>
<dbReference type="PRINTS" id="PR00598">
    <property type="entry name" value="HTHMARR"/>
</dbReference>
<comment type="subcellular location">
    <subcellularLocation>
        <location evidence="1">Cytoplasm</location>
    </subcellularLocation>
</comment>
<dbReference type="PANTHER" id="PTHR33164">
    <property type="entry name" value="TRANSCRIPTIONAL REGULATOR, MARR FAMILY"/>
    <property type="match status" value="1"/>
</dbReference>
<dbReference type="STRING" id="93684.SAMN05421853_10739"/>
<accession>A0A1I5YXY5</accession>
<dbReference type="RefSeq" id="WP_093011934.1">
    <property type="nucleotide sequence ID" value="NZ_FOXV01000007.1"/>
</dbReference>
<dbReference type="GO" id="GO:0003700">
    <property type="term" value="F:DNA-binding transcription factor activity"/>
    <property type="evidence" value="ECO:0007669"/>
    <property type="project" value="InterPro"/>
</dbReference>